<feature type="signal peptide" evidence="1">
    <location>
        <begin position="1"/>
        <end position="29"/>
    </location>
</feature>
<dbReference type="Pfam" id="PF01963">
    <property type="entry name" value="TraB_PrgY_gumN"/>
    <property type="match status" value="1"/>
</dbReference>
<dbReference type="KEGG" id="upl:DSM104440_02826"/>
<organism evidence="2 3">
    <name type="scientific">Usitatibacter palustris</name>
    <dbReference type="NCBI Taxonomy" id="2732487"/>
    <lineage>
        <taxon>Bacteria</taxon>
        <taxon>Pseudomonadati</taxon>
        <taxon>Pseudomonadota</taxon>
        <taxon>Betaproteobacteria</taxon>
        <taxon>Nitrosomonadales</taxon>
        <taxon>Usitatibacteraceae</taxon>
        <taxon>Usitatibacter</taxon>
    </lineage>
</organism>
<evidence type="ECO:0000313" key="2">
    <source>
        <dbReference type="EMBL" id="QJR15998.1"/>
    </source>
</evidence>
<gene>
    <name evidence="2" type="ORF">DSM104440_02826</name>
</gene>
<dbReference type="CDD" id="cd14789">
    <property type="entry name" value="Tiki"/>
    <property type="match status" value="1"/>
</dbReference>
<dbReference type="PANTHER" id="PTHR40590:SF1">
    <property type="entry name" value="CYTOPLASMIC PROTEIN"/>
    <property type="match status" value="1"/>
</dbReference>
<dbReference type="Proteomes" id="UP000503096">
    <property type="component" value="Chromosome"/>
</dbReference>
<evidence type="ECO:0000313" key="3">
    <source>
        <dbReference type="Proteomes" id="UP000503096"/>
    </source>
</evidence>
<keyword evidence="3" id="KW-1185">Reference proteome</keyword>
<dbReference type="PANTHER" id="PTHR40590">
    <property type="entry name" value="CYTOPLASMIC PROTEIN-RELATED"/>
    <property type="match status" value="1"/>
</dbReference>
<dbReference type="AlphaFoldDB" id="A0A6M4HAX9"/>
<keyword evidence="1" id="KW-0732">Signal</keyword>
<protein>
    <recommendedName>
        <fullName evidence="4">TraB/GumN family protein</fullName>
    </recommendedName>
</protein>
<dbReference type="InterPro" id="IPR047111">
    <property type="entry name" value="YbaP-like"/>
</dbReference>
<evidence type="ECO:0008006" key="4">
    <source>
        <dbReference type="Google" id="ProtNLM"/>
    </source>
</evidence>
<evidence type="ECO:0000256" key="1">
    <source>
        <dbReference type="SAM" id="SignalP"/>
    </source>
</evidence>
<proteinExistence type="predicted"/>
<feature type="chain" id="PRO_5026881652" description="TraB/GumN family protein" evidence="1">
    <location>
        <begin position="30"/>
        <end position="311"/>
    </location>
</feature>
<dbReference type="EMBL" id="CP053073">
    <property type="protein sequence ID" value="QJR15998.1"/>
    <property type="molecule type" value="Genomic_DNA"/>
</dbReference>
<sequence>MVPQREVMSRIAGAFAALLVSLAGSSAQAQAPTSAPAASGERKNFLWEVSSLTNKVYLFGTIHAGKKDWFPLPEVVEKAFTESKVLVVEADITDQEAMMKSAPLLMYAPPSNLETAVGPEEYARFKKHLARYSLPEAPLRQLKPFSAVSMLVFSEWGRLGYLPNFGVDAYLIQKARAELKPLIEIEGVETQSALIGSLTPEQNRQIFTGTMKAIESGLTSEQITGMVNAWQSGDANLLLEIARKYNDDVPGAKEFEEMFIWARHDAMVKKIEGYLGEARKPHFIAVGALHMAGPRGLVELLRKRGFVVKQL</sequence>
<dbReference type="InterPro" id="IPR002816">
    <property type="entry name" value="TraB/PrgY/GumN_fam"/>
</dbReference>
<dbReference type="FunCoup" id="A0A6M4HAX9">
    <property type="interactions" value="10"/>
</dbReference>
<name>A0A6M4HAX9_9PROT</name>
<dbReference type="InParanoid" id="A0A6M4HAX9"/>
<reference evidence="2 3" key="1">
    <citation type="submission" date="2020-04" db="EMBL/GenBank/DDBJ databases">
        <title>Usitatibacter rugosus gen. nov., sp. nov. and Usitatibacter palustris sp. nov., novel members of Usitatibacteraceae fam. nov. within the order Nitrosomonadales isolated from soil.</title>
        <authorList>
            <person name="Huber K.J."/>
            <person name="Neumann-Schaal M."/>
            <person name="Geppert A."/>
            <person name="Luckner M."/>
            <person name="Wanner G."/>
            <person name="Overmann J."/>
        </authorList>
    </citation>
    <scope>NUCLEOTIDE SEQUENCE [LARGE SCALE GENOMIC DNA]</scope>
    <source>
        <strain evidence="2 3">Swamp67</strain>
    </source>
</reference>
<accession>A0A6M4HAX9</accession>